<dbReference type="EMBL" id="NEDR01000001">
    <property type="protein sequence ID" value="OXB29353.1"/>
    <property type="molecule type" value="Genomic_DNA"/>
</dbReference>
<dbReference type="Proteomes" id="UP000198358">
    <property type="component" value="Unassembled WGS sequence"/>
</dbReference>
<sequence length="42" mass="4680">MVFVLPVFQTAAKSNFPFFTLIQNLAIKKPAEAGFFANCFLP</sequence>
<evidence type="ECO:0000313" key="1">
    <source>
        <dbReference type="EMBL" id="OXB29353.1"/>
    </source>
</evidence>
<dbReference type="AlphaFoldDB" id="A0AB36PHK1"/>
<gene>
    <name evidence="1" type="ORF">SF301_1525</name>
</gene>
<accession>A0AB36PHK1</accession>
<comment type="caution">
    <text evidence="1">The sequence shown here is derived from an EMBL/GenBank/DDBJ whole genome shotgun (WGS) entry which is preliminary data.</text>
</comment>
<organism evidence="1 2">
    <name type="scientific">Shigella flexneri 2a str. 301</name>
    <dbReference type="NCBI Taxonomy" id="198214"/>
    <lineage>
        <taxon>Bacteria</taxon>
        <taxon>Pseudomonadati</taxon>
        <taxon>Pseudomonadota</taxon>
        <taxon>Gammaproteobacteria</taxon>
        <taxon>Enterobacterales</taxon>
        <taxon>Enterobacteriaceae</taxon>
        <taxon>Shigella</taxon>
    </lineage>
</organism>
<reference evidence="1 2" key="1">
    <citation type="submission" date="2017-04" db="EMBL/GenBank/DDBJ databases">
        <title>Shigella flexneri 2a str. 301 Sequencing.</title>
        <authorList>
            <person name="Zhu Z."/>
        </authorList>
    </citation>
    <scope>NUCLEOTIDE SEQUENCE [LARGE SCALE GENOMIC DNA]</scope>
    <source>
        <strain evidence="1 2">301</strain>
    </source>
</reference>
<name>A0AB36PHK1_SHIFL</name>
<proteinExistence type="predicted"/>
<evidence type="ECO:0000313" key="2">
    <source>
        <dbReference type="Proteomes" id="UP000198358"/>
    </source>
</evidence>
<protein>
    <submittedName>
        <fullName evidence="1">Uncharacterized protein</fullName>
    </submittedName>
</protein>